<sequence>MGGRTVPHFAAVSKDTPNFPVISPTVSQEIPAGGRQAQDRTGHLLTAKSYQQVVAWMRARIDERITEDALCALSPLGKETFRRAFAARAGMSPMRYLTWLRVDMAVRLLIDTRFDLSEIAFVTGFKGEQGLIAAFVSTLGVRPQALRVTTA</sequence>
<evidence type="ECO:0000256" key="3">
    <source>
        <dbReference type="ARBA" id="ARBA00023163"/>
    </source>
</evidence>
<proteinExistence type="predicted"/>
<evidence type="ECO:0000313" key="6">
    <source>
        <dbReference type="Proteomes" id="UP000186336"/>
    </source>
</evidence>
<dbReference type="GO" id="GO:0003700">
    <property type="term" value="F:DNA-binding transcription factor activity"/>
    <property type="evidence" value="ECO:0007669"/>
    <property type="project" value="InterPro"/>
</dbReference>
<dbReference type="GO" id="GO:0043565">
    <property type="term" value="F:sequence-specific DNA binding"/>
    <property type="evidence" value="ECO:0007669"/>
    <property type="project" value="InterPro"/>
</dbReference>
<reference evidence="5 6" key="1">
    <citation type="submission" date="2017-01" db="EMBL/GenBank/DDBJ databases">
        <title>Complete genome of Tateyamaria omphalii DOK1-4 isolated from seawater in Dokdo.</title>
        <authorList>
            <person name="Kim J.H."/>
            <person name="Chi W.-J."/>
        </authorList>
    </citation>
    <scope>NUCLEOTIDE SEQUENCE [LARGE SCALE GENOMIC DNA]</scope>
    <source>
        <strain evidence="5 6">DOK1-4</strain>
    </source>
</reference>
<evidence type="ECO:0000313" key="5">
    <source>
        <dbReference type="EMBL" id="APX11644.1"/>
    </source>
</evidence>
<name>A0A1P8MUB7_9RHOB</name>
<dbReference type="KEGG" id="tom:BWR18_08065"/>
<protein>
    <recommendedName>
        <fullName evidence="4">HTH araC/xylS-type domain-containing protein</fullName>
    </recommendedName>
</protein>
<gene>
    <name evidence="5" type="ORF">BWR18_08065</name>
</gene>
<dbReference type="OrthoDB" id="9783876at2"/>
<accession>A0A1P8MUB7</accession>
<dbReference type="AlphaFoldDB" id="A0A1P8MUB7"/>
<dbReference type="PANTHER" id="PTHR46796">
    <property type="entry name" value="HTH-TYPE TRANSCRIPTIONAL ACTIVATOR RHAS-RELATED"/>
    <property type="match status" value="1"/>
</dbReference>
<dbReference type="STRING" id="299262.BWR18_08065"/>
<dbReference type="RefSeq" id="WP_076627505.1">
    <property type="nucleotide sequence ID" value="NZ_CP019312.1"/>
</dbReference>
<evidence type="ECO:0000256" key="2">
    <source>
        <dbReference type="ARBA" id="ARBA00023125"/>
    </source>
</evidence>
<dbReference type="InterPro" id="IPR050204">
    <property type="entry name" value="AraC_XylS_family_regulators"/>
</dbReference>
<dbReference type="Gene3D" id="1.10.10.60">
    <property type="entry name" value="Homeodomain-like"/>
    <property type="match status" value="1"/>
</dbReference>
<keyword evidence="2" id="KW-0238">DNA-binding</keyword>
<dbReference type="SUPFAM" id="SSF46689">
    <property type="entry name" value="Homeodomain-like"/>
    <property type="match status" value="2"/>
</dbReference>
<keyword evidence="3" id="KW-0804">Transcription</keyword>
<organism evidence="5 6">
    <name type="scientific">Tateyamaria omphalii</name>
    <dbReference type="NCBI Taxonomy" id="299262"/>
    <lineage>
        <taxon>Bacteria</taxon>
        <taxon>Pseudomonadati</taxon>
        <taxon>Pseudomonadota</taxon>
        <taxon>Alphaproteobacteria</taxon>
        <taxon>Rhodobacterales</taxon>
        <taxon>Roseobacteraceae</taxon>
        <taxon>Tateyamaria</taxon>
    </lineage>
</organism>
<dbReference type="InterPro" id="IPR018060">
    <property type="entry name" value="HTH_AraC"/>
</dbReference>
<dbReference type="InterPro" id="IPR009057">
    <property type="entry name" value="Homeodomain-like_sf"/>
</dbReference>
<evidence type="ECO:0000259" key="4">
    <source>
        <dbReference type="PROSITE" id="PS01124"/>
    </source>
</evidence>
<keyword evidence="6" id="KW-1185">Reference proteome</keyword>
<feature type="domain" description="HTH araC/xylS-type" evidence="4">
    <location>
        <begin position="51"/>
        <end position="149"/>
    </location>
</feature>
<dbReference type="SMART" id="SM00342">
    <property type="entry name" value="HTH_ARAC"/>
    <property type="match status" value="1"/>
</dbReference>
<keyword evidence="1" id="KW-0805">Transcription regulation</keyword>
<dbReference type="EMBL" id="CP019312">
    <property type="protein sequence ID" value="APX11644.1"/>
    <property type="molecule type" value="Genomic_DNA"/>
</dbReference>
<dbReference type="Proteomes" id="UP000186336">
    <property type="component" value="Chromosome"/>
</dbReference>
<dbReference type="Pfam" id="PF12833">
    <property type="entry name" value="HTH_18"/>
    <property type="match status" value="1"/>
</dbReference>
<evidence type="ECO:0000256" key="1">
    <source>
        <dbReference type="ARBA" id="ARBA00023015"/>
    </source>
</evidence>
<dbReference type="PROSITE" id="PS01124">
    <property type="entry name" value="HTH_ARAC_FAMILY_2"/>
    <property type="match status" value="1"/>
</dbReference>